<name>H8FT29_MAGML</name>
<dbReference type="Gene3D" id="2.70.70.10">
    <property type="entry name" value="Glucose Permease (Domain IIA)"/>
    <property type="match status" value="1"/>
</dbReference>
<evidence type="ECO:0000256" key="1">
    <source>
        <dbReference type="ARBA" id="ARBA00001947"/>
    </source>
</evidence>
<dbReference type="InterPro" id="IPR011055">
    <property type="entry name" value="Dup_hybrid_motif"/>
</dbReference>
<dbReference type="InterPro" id="IPR016047">
    <property type="entry name" value="M23ase_b-sheet_dom"/>
</dbReference>
<dbReference type="STRING" id="1150626.PHAMO_280051"/>
<dbReference type="GO" id="GO:0046872">
    <property type="term" value="F:metal ion binding"/>
    <property type="evidence" value="ECO:0007669"/>
    <property type="project" value="UniProtKB-KW"/>
</dbReference>
<evidence type="ECO:0000256" key="6">
    <source>
        <dbReference type="ARBA" id="ARBA00023049"/>
    </source>
</evidence>
<dbReference type="GO" id="GO:0006508">
    <property type="term" value="P:proteolysis"/>
    <property type="evidence" value="ECO:0007669"/>
    <property type="project" value="UniProtKB-KW"/>
</dbReference>
<proteinExistence type="predicted"/>
<keyword evidence="4" id="KW-0378">Hydrolase</keyword>
<organism evidence="10 11">
    <name type="scientific">Magnetospirillum molischianum DSM 120</name>
    <dbReference type="NCBI Taxonomy" id="1150626"/>
    <lineage>
        <taxon>Bacteria</taxon>
        <taxon>Pseudomonadati</taxon>
        <taxon>Pseudomonadota</taxon>
        <taxon>Alphaproteobacteria</taxon>
        <taxon>Rhodospirillales</taxon>
        <taxon>Rhodospirillaceae</taxon>
        <taxon>Magnetospirillum</taxon>
    </lineage>
</organism>
<dbReference type="eggNOG" id="COG4942">
    <property type="taxonomic scope" value="Bacteria"/>
</dbReference>
<dbReference type="EMBL" id="CAHP01000021">
    <property type="protein sequence ID" value="CCG41517.1"/>
    <property type="molecule type" value="Genomic_DNA"/>
</dbReference>
<dbReference type="RefSeq" id="WP_002728679.1">
    <property type="nucleotide sequence ID" value="NZ_CAHP01000021.1"/>
</dbReference>
<protein>
    <submittedName>
        <fullName evidence="10">Membrane-bound metallopeptidase</fullName>
    </submittedName>
</protein>
<dbReference type="OrthoDB" id="9809144at2"/>
<accession>H8FT29</accession>
<evidence type="ECO:0000256" key="7">
    <source>
        <dbReference type="SAM" id="Coils"/>
    </source>
</evidence>
<feature type="compositionally biased region" description="Basic and acidic residues" evidence="8">
    <location>
        <begin position="311"/>
        <end position="359"/>
    </location>
</feature>
<evidence type="ECO:0000313" key="10">
    <source>
        <dbReference type="EMBL" id="CCG41517.1"/>
    </source>
</evidence>
<evidence type="ECO:0000256" key="3">
    <source>
        <dbReference type="ARBA" id="ARBA00022723"/>
    </source>
</evidence>
<gene>
    <name evidence="10" type="ORF">PHAMO_280051</name>
</gene>
<dbReference type="SUPFAM" id="SSF51261">
    <property type="entry name" value="Duplicated hybrid motif"/>
    <property type="match status" value="1"/>
</dbReference>
<dbReference type="PANTHER" id="PTHR21666">
    <property type="entry name" value="PEPTIDASE-RELATED"/>
    <property type="match status" value="1"/>
</dbReference>
<evidence type="ECO:0000256" key="2">
    <source>
        <dbReference type="ARBA" id="ARBA00022670"/>
    </source>
</evidence>
<keyword evidence="5" id="KW-0862">Zinc</keyword>
<dbReference type="Proteomes" id="UP000004169">
    <property type="component" value="Unassembled WGS sequence"/>
</dbReference>
<evidence type="ECO:0000256" key="8">
    <source>
        <dbReference type="SAM" id="MobiDB-lite"/>
    </source>
</evidence>
<reference evidence="10 11" key="1">
    <citation type="journal article" date="2012" name="J. Bacteriol.">
        <title>Draft Genome Sequence of the Purple Photosynthetic Bacterium Phaeospirillum molischianum DSM120, a Particularly Versatile Bacterium.</title>
        <authorList>
            <person name="Duquesne K."/>
            <person name="Prima V."/>
            <person name="Ji B."/>
            <person name="Rouy Z."/>
            <person name="Medigue C."/>
            <person name="Talla E."/>
            <person name="Sturgis J.N."/>
        </authorList>
    </citation>
    <scope>NUCLEOTIDE SEQUENCE [LARGE SCALE GENOMIC DNA]</scope>
    <source>
        <strain evidence="11">DSM120</strain>
    </source>
</reference>
<feature type="region of interest" description="Disordered" evidence="8">
    <location>
        <begin position="305"/>
        <end position="374"/>
    </location>
</feature>
<dbReference type="AlphaFoldDB" id="H8FT29"/>
<feature type="coiled-coil region" evidence="7">
    <location>
        <begin position="26"/>
        <end position="88"/>
    </location>
</feature>
<dbReference type="CDD" id="cd12797">
    <property type="entry name" value="M23_peptidase"/>
    <property type="match status" value="1"/>
</dbReference>
<keyword evidence="11" id="KW-1185">Reference proteome</keyword>
<evidence type="ECO:0000259" key="9">
    <source>
        <dbReference type="Pfam" id="PF01551"/>
    </source>
</evidence>
<feature type="domain" description="M23ase beta-sheet core" evidence="9">
    <location>
        <begin position="396"/>
        <end position="487"/>
    </location>
</feature>
<keyword evidence="2" id="KW-0645">Protease</keyword>
<keyword evidence="6" id="KW-0482">Metalloprotease</keyword>
<evidence type="ECO:0000256" key="5">
    <source>
        <dbReference type="ARBA" id="ARBA00022833"/>
    </source>
</evidence>
<keyword evidence="3" id="KW-0479">Metal-binding</keyword>
<dbReference type="GO" id="GO:0004222">
    <property type="term" value="F:metalloendopeptidase activity"/>
    <property type="evidence" value="ECO:0007669"/>
    <property type="project" value="TreeGrafter"/>
</dbReference>
<dbReference type="InterPro" id="IPR050570">
    <property type="entry name" value="Cell_wall_metabolism_enzyme"/>
</dbReference>
<evidence type="ECO:0000256" key="4">
    <source>
        <dbReference type="ARBA" id="ARBA00022801"/>
    </source>
</evidence>
<keyword evidence="7" id="KW-0175">Coiled coil</keyword>
<sequence>MLLLLLTGAGAALAQSLPPANPNQRLRELEAELDRSRAAHDEIRSKAAGLAAETGRLRADMVKAARAAQESEDLLSELEFQLDGLREREESRSEALKRRSQQMVGVLTALQRLAWRPTEALIAQPQSPADTVRSAILLRAAVPQIEQSAHDLRGEIDSVTRLRVEIGEQKKRIAATATRLEQEHDRLKDMVDRKSRVQRETEEERRSVEIRMQDLATQAEDLRDLLARLEQERERRIAEAAAKAAAEKAAREAELAAQKAAREAELAAQKAAREAELAAQKAARNAELAAQKAARNAELAAQKAEQQAAAEAREREKAQARAAREAEIAAQAEAREKQLAAQKATEEAEQAAREADATRLTRTGKPFSQMQGHLPFPARGRVVESFGQTNDVGHQTKGISIQTRKGAQVIAPHDGQVVFAGPFRGYGLLLILEHSEGYHTLLAGMARVDSTVGQRLTAGEPVGVMGQDDAKPALYLELRHHGQPVNPLPWLMARNNKASG</sequence>
<dbReference type="Pfam" id="PF01551">
    <property type="entry name" value="Peptidase_M23"/>
    <property type="match status" value="1"/>
</dbReference>
<comment type="caution">
    <text evidence="10">The sequence shown here is derived from an EMBL/GenBank/DDBJ whole genome shotgun (WGS) entry which is preliminary data.</text>
</comment>
<comment type="cofactor">
    <cofactor evidence="1">
        <name>Zn(2+)</name>
        <dbReference type="ChEBI" id="CHEBI:29105"/>
    </cofactor>
</comment>
<dbReference type="PANTHER" id="PTHR21666:SF288">
    <property type="entry name" value="CELL DIVISION PROTEIN YTFB"/>
    <property type="match status" value="1"/>
</dbReference>
<evidence type="ECO:0000313" key="11">
    <source>
        <dbReference type="Proteomes" id="UP000004169"/>
    </source>
</evidence>